<evidence type="ECO:0000259" key="3">
    <source>
        <dbReference type="Pfam" id="PF17775"/>
    </source>
</evidence>
<proteinExistence type="inferred from homology"/>
<organism evidence="4 5">
    <name type="scientific">Cellulomonas fimi (strain ATCC 484 / DSM 20113 / JCM 1341 / CCUG 24087 / LMG 16345 / NBRC 15513 / NCIMB 8980 / NCTC 7547 / NRS-133)</name>
    <dbReference type="NCBI Taxonomy" id="590998"/>
    <lineage>
        <taxon>Bacteria</taxon>
        <taxon>Bacillati</taxon>
        <taxon>Actinomycetota</taxon>
        <taxon>Actinomycetes</taxon>
        <taxon>Micrococcales</taxon>
        <taxon>Cellulomonadaceae</taxon>
        <taxon>Cellulomonas</taxon>
    </lineage>
</organism>
<dbReference type="HAMAP" id="MF_00612">
    <property type="entry name" value="UPF0225"/>
    <property type="match status" value="1"/>
</dbReference>
<accession>F4H2D6</accession>
<dbReference type="eggNOG" id="COG3012">
    <property type="taxonomic scope" value="Bacteria"/>
</dbReference>
<dbReference type="Pfam" id="PF17775">
    <property type="entry name" value="YchJ_M-like"/>
    <property type="match status" value="1"/>
</dbReference>
<dbReference type="InterPro" id="IPR023006">
    <property type="entry name" value="YchJ-like"/>
</dbReference>
<gene>
    <name evidence="4" type="ordered locus">Celf_3444</name>
</gene>
<dbReference type="Proteomes" id="UP000008460">
    <property type="component" value="Chromosome"/>
</dbReference>
<reference evidence="4 5" key="1">
    <citation type="submission" date="2011-04" db="EMBL/GenBank/DDBJ databases">
        <title>Complete sequence of Cellulomonas fimi ATCC 484.</title>
        <authorList>
            <consortium name="US DOE Joint Genome Institute"/>
            <person name="Lucas S."/>
            <person name="Han J."/>
            <person name="Lapidus A."/>
            <person name="Cheng J.-F."/>
            <person name="Goodwin L."/>
            <person name="Pitluck S."/>
            <person name="Peters L."/>
            <person name="Chertkov O."/>
            <person name="Detter J.C."/>
            <person name="Han C."/>
            <person name="Tapia R."/>
            <person name="Land M."/>
            <person name="Hauser L."/>
            <person name="Kyrpides N."/>
            <person name="Ivanova N."/>
            <person name="Ovchinnikova G."/>
            <person name="Pagani I."/>
            <person name="Mead D."/>
            <person name="Brumm P."/>
            <person name="Woyke T."/>
        </authorList>
    </citation>
    <scope>NUCLEOTIDE SEQUENCE [LARGE SCALE GENOMIC DNA]</scope>
    <source>
        <strain evidence="5">ATCC 484 / DSM 20113 / JCM 1341 / NBRC 15513 / NCIMB 8980 / NCTC 7547</strain>
    </source>
</reference>
<evidence type="ECO:0000313" key="4">
    <source>
        <dbReference type="EMBL" id="AEE47556.1"/>
    </source>
</evidence>
<dbReference type="AlphaFoldDB" id="F4H2D6"/>
<dbReference type="InterPro" id="IPR048469">
    <property type="entry name" value="YchJ-like_M"/>
</dbReference>
<sequence length="146" mass="15700">MTPTEPPAAARPGTRPDLPADDARCPCGTGLVLGECCGPRLAGRAAAPTAEALMRSRYTAFVVRDAAYLRATWHASTRPARLDLDDGVRWRGLQVLATQAGGPFDDAGVVEFAARYVDGDVRGVLHETSRFVREGGRWWYVDGDVG</sequence>
<dbReference type="EMBL" id="CP002666">
    <property type="protein sequence ID" value="AEE47556.1"/>
    <property type="molecule type" value="Genomic_DNA"/>
</dbReference>
<evidence type="ECO:0000256" key="1">
    <source>
        <dbReference type="HAMAP-Rule" id="MF_00612"/>
    </source>
</evidence>
<dbReference type="InterPro" id="IPR032710">
    <property type="entry name" value="NTF2-like_dom_sf"/>
</dbReference>
<feature type="domain" description="YchJ-like middle NTF2-like" evidence="3">
    <location>
        <begin position="49"/>
        <end position="143"/>
    </location>
</feature>
<name>F4H2D6_CELFA</name>
<evidence type="ECO:0000313" key="5">
    <source>
        <dbReference type="Proteomes" id="UP000008460"/>
    </source>
</evidence>
<dbReference type="HOGENOM" id="CLU_099590_2_0_11"/>
<dbReference type="RefSeq" id="WP_013772580.1">
    <property type="nucleotide sequence ID" value="NC_015514.1"/>
</dbReference>
<feature type="region of interest" description="Disordered" evidence="2">
    <location>
        <begin position="1"/>
        <end position="21"/>
    </location>
</feature>
<comment type="similarity">
    <text evidence="1">Belongs to the UPF0225 family.</text>
</comment>
<keyword evidence="5" id="KW-1185">Reference proteome</keyword>
<dbReference type="SUPFAM" id="SSF54427">
    <property type="entry name" value="NTF2-like"/>
    <property type="match status" value="1"/>
</dbReference>
<evidence type="ECO:0000256" key="2">
    <source>
        <dbReference type="SAM" id="MobiDB-lite"/>
    </source>
</evidence>
<dbReference type="Gene3D" id="3.10.450.50">
    <property type="match status" value="1"/>
</dbReference>
<dbReference type="KEGG" id="cfi:Celf_3444"/>
<dbReference type="STRING" id="590998.Celf_3444"/>
<protein>
    <recommendedName>
        <fullName evidence="1">UPF0225 protein Celf_3444</fullName>
    </recommendedName>
</protein>